<name>A0A9P6G3T5_9FUNG</name>
<evidence type="ECO:0000313" key="2">
    <source>
        <dbReference type="EMBL" id="KAF9585801.1"/>
    </source>
</evidence>
<accession>A0A9P6G3T5</accession>
<reference evidence="2" key="1">
    <citation type="journal article" date="2020" name="Fungal Divers.">
        <title>Resolving the Mortierellaceae phylogeny through synthesis of multi-gene phylogenetics and phylogenomics.</title>
        <authorList>
            <person name="Vandepol N."/>
            <person name="Liber J."/>
            <person name="Desiro A."/>
            <person name="Na H."/>
            <person name="Kennedy M."/>
            <person name="Barry K."/>
            <person name="Grigoriev I.V."/>
            <person name="Miller A.N."/>
            <person name="O'Donnell K."/>
            <person name="Stajich J.E."/>
            <person name="Bonito G."/>
        </authorList>
    </citation>
    <scope>NUCLEOTIDE SEQUENCE</scope>
    <source>
        <strain evidence="2">KOD1015</strain>
    </source>
</reference>
<keyword evidence="3" id="KW-1185">Reference proteome</keyword>
<proteinExistence type="predicted"/>
<sequence length="215" mass="23207">MMFRRLYLLLACVLALCSSAALPNSTALTHLEKRSLSACGAAIVSHAPTIAKYFWKTATVFTKDSANNCLNTLFWAQTMCTSSKPTRTSAVSVPGCNCAYSIGYEINYETFMTIGTNFMANSVSKVINEGTWYGATNAEVDCGSMAKHMTISVSCLGNTVLDRVKTCAGGTYSPAANLIGKATITTYLDKREKPYKPAPCEIRPPYCNRVASTPV</sequence>
<dbReference type="OrthoDB" id="2437938at2759"/>
<feature type="chain" id="PRO_5040164624" evidence="1">
    <location>
        <begin position="22"/>
        <end position="215"/>
    </location>
</feature>
<protein>
    <submittedName>
        <fullName evidence="2">Uncharacterized protein</fullName>
    </submittedName>
</protein>
<organism evidence="2 3">
    <name type="scientific">Lunasporangiospora selenospora</name>
    <dbReference type="NCBI Taxonomy" id="979761"/>
    <lineage>
        <taxon>Eukaryota</taxon>
        <taxon>Fungi</taxon>
        <taxon>Fungi incertae sedis</taxon>
        <taxon>Mucoromycota</taxon>
        <taxon>Mortierellomycotina</taxon>
        <taxon>Mortierellomycetes</taxon>
        <taxon>Mortierellales</taxon>
        <taxon>Mortierellaceae</taxon>
        <taxon>Lunasporangiospora</taxon>
    </lineage>
</organism>
<dbReference type="Proteomes" id="UP000780801">
    <property type="component" value="Unassembled WGS sequence"/>
</dbReference>
<comment type="caution">
    <text evidence="2">The sequence shown here is derived from an EMBL/GenBank/DDBJ whole genome shotgun (WGS) entry which is preliminary data.</text>
</comment>
<keyword evidence="1" id="KW-0732">Signal</keyword>
<evidence type="ECO:0000256" key="1">
    <source>
        <dbReference type="SAM" id="SignalP"/>
    </source>
</evidence>
<dbReference type="AlphaFoldDB" id="A0A9P6G3T5"/>
<feature type="signal peptide" evidence="1">
    <location>
        <begin position="1"/>
        <end position="21"/>
    </location>
</feature>
<dbReference type="EMBL" id="JAABOA010000120">
    <property type="protein sequence ID" value="KAF9585801.1"/>
    <property type="molecule type" value="Genomic_DNA"/>
</dbReference>
<evidence type="ECO:0000313" key="3">
    <source>
        <dbReference type="Proteomes" id="UP000780801"/>
    </source>
</evidence>
<gene>
    <name evidence="2" type="ORF">BGW38_000701</name>
</gene>